<keyword evidence="3" id="KW-0813">Transport</keyword>
<keyword evidence="5 7" id="KW-1133">Transmembrane helix</keyword>
<comment type="caution">
    <text evidence="8">The sequence shown here is derived from an EMBL/GenBank/DDBJ whole genome shotgun (WGS) entry which is preliminary data.</text>
</comment>
<dbReference type="PANTHER" id="PTHR31376:SF105">
    <property type="entry name" value="PURINE PERMEASE-RELATED"/>
    <property type="match status" value="1"/>
</dbReference>
<feature type="transmembrane region" description="Helical" evidence="7">
    <location>
        <begin position="204"/>
        <end position="227"/>
    </location>
</feature>
<keyword evidence="9" id="KW-1185">Reference proteome</keyword>
<dbReference type="EMBL" id="JAHRHJ020000010">
    <property type="protein sequence ID" value="KAH9296904.1"/>
    <property type="molecule type" value="Genomic_DNA"/>
</dbReference>
<dbReference type="Pfam" id="PF16913">
    <property type="entry name" value="PUNUT"/>
    <property type="match status" value="1"/>
</dbReference>
<evidence type="ECO:0008006" key="10">
    <source>
        <dbReference type="Google" id="ProtNLM"/>
    </source>
</evidence>
<comment type="subcellular location">
    <subcellularLocation>
        <location evidence="1">Membrane</location>
    </subcellularLocation>
</comment>
<dbReference type="GO" id="GO:0016020">
    <property type="term" value="C:membrane"/>
    <property type="evidence" value="ECO:0007669"/>
    <property type="project" value="UniProtKB-SubCell"/>
</dbReference>
<sequence>MPPLAAKPPLRRIMLRGDLKPVLSAVQGIQSQNSIRSQEDGTDSDRENCNKFNSKCVEPLPQTKPILQPLAPAQAFKLTVISIYTLKFSGFFDGKKLSSTHKLLNLRQIGAYICLHFSMVILPVWVPIWITHLVFVEHQICNGEEKLTAMDALVVELRKLINRRHCGATKSTPYSINALIFLAFGTGILSFNNSSDRPEEAIRVHYVVGFILITSATGIYGLILTLIELIYRETSPQITYTLVMEMQLIMSVCASVVCTIDMVVYKDIPAIVREANASPLGE</sequence>
<evidence type="ECO:0000313" key="9">
    <source>
        <dbReference type="Proteomes" id="UP000824469"/>
    </source>
</evidence>
<dbReference type="AlphaFoldDB" id="A0AA38F8X3"/>
<feature type="transmembrane region" description="Helical" evidence="7">
    <location>
        <begin position="247"/>
        <end position="265"/>
    </location>
</feature>
<organism evidence="8 9">
    <name type="scientific">Taxus chinensis</name>
    <name type="common">Chinese yew</name>
    <name type="synonym">Taxus wallichiana var. chinensis</name>
    <dbReference type="NCBI Taxonomy" id="29808"/>
    <lineage>
        <taxon>Eukaryota</taxon>
        <taxon>Viridiplantae</taxon>
        <taxon>Streptophyta</taxon>
        <taxon>Embryophyta</taxon>
        <taxon>Tracheophyta</taxon>
        <taxon>Spermatophyta</taxon>
        <taxon>Pinopsida</taxon>
        <taxon>Pinidae</taxon>
        <taxon>Conifers II</taxon>
        <taxon>Cupressales</taxon>
        <taxon>Taxaceae</taxon>
        <taxon>Taxus</taxon>
    </lineage>
</organism>
<evidence type="ECO:0000256" key="3">
    <source>
        <dbReference type="ARBA" id="ARBA00022448"/>
    </source>
</evidence>
<evidence type="ECO:0000256" key="5">
    <source>
        <dbReference type="ARBA" id="ARBA00022989"/>
    </source>
</evidence>
<evidence type="ECO:0000256" key="7">
    <source>
        <dbReference type="SAM" id="Phobius"/>
    </source>
</evidence>
<feature type="transmembrane region" description="Helical" evidence="7">
    <location>
        <begin position="109"/>
        <end position="130"/>
    </location>
</feature>
<accession>A0AA38F8X3</accession>
<keyword evidence="6 7" id="KW-0472">Membrane</keyword>
<comment type="similarity">
    <text evidence="2">Belongs to the purine permeases (TC 2.A.7.14) family.</text>
</comment>
<evidence type="ECO:0000256" key="4">
    <source>
        <dbReference type="ARBA" id="ARBA00022692"/>
    </source>
</evidence>
<dbReference type="PANTHER" id="PTHR31376">
    <property type="entry name" value="OS09G0467300 PROTEIN-RELATED"/>
    <property type="match status" value="1"/>
</dbReference>
<gene>
    <name evidence="8" type="ORF">KI387_028586</name>
</gene>
<feature type="non-terminal residue" evidence="8">
    <location>
        <position position="282"/>
    </location>
</feature>
<feature type="transmembrane region" description="Helical" evidence="7">
    <location>
        <begin position="174"/>
        <end position="192"/>
    </location>
</feature>
<evidence type="ECO:0000256" key="1">
    <source>
        <dbReference type="ARBA" id="ARBA00004370"/>
    </source>
</evidence>
<name>A0AA38F8X3_TAXCH</name>
<protein>
    <recommendedName>
        <fullName evidence="10">Transmembrane protein</fullName>
    </recommendedName>
</protein>
<proteinExistence type="inferred from homology"/>
<reference evidence="8 9" key="1">
    <citation type="journal article" date="2021" name="Nat. Plants">
        <title>The Taxus genome provides insights into paclitaxel biosynthesis.</title>
        <authorList>
            <person name="Xiong X."/>
            <person name="Gou J."/>
            <person name="Liao Q."/>
            <person name="Li Y."/>
            <person name="Zhou Q."/>
            <person name="Bi G."/>
            <person name="Li C."/>
            <person name="Du R."/>
            <person name="Wang X."/>
            <person name="Sun T."/>
            <person name="Guo L."/>
            <person name="Liang H."/>
            <person name="Lu P."/>
            <person name="Wu Y."/>
            <person name="Zhang Z."/>
            <person name="Ro D.K."/>
            <person name="Shang Y."/>
            <person name="Huang S."/>
            <person name="Yan J."/>
        </authorList>
    </citation>
    <scope>NUCLEOTIDE SEQUENCE [LARGE SCALE GENOMIC DNA]</scope>
    <source>
        <strain evidence="8">Ta-2019</strain>
    </source>
</reference>
<evidence type="ECO:0000256" key="6">
    <source>
        <dbReference type="ARBA" id="ARBA00023136"/>
    </source>
</evidence>
<evidence type="ECO:0000256" key="2">
    <source>
        <dbReference type="ARBA" id="ARBA00006213"/>
    </source>
</evidence>
<dbReference type="GO" id="GO:0015211">
    <property type="term" value="F:purine nucleoside transmembrane transporter activity"/>
    <property type="evidence" value="ECO:0007669"/>
    <property type="project" value="InterPro"/>
</dbReference>
<keyword evidence="4 7" id="KW-0812">Transmembrane</keyword>
<dbReference type="InterPro" id="IPR030182">
    <property type="entry name" value="PUP_plant"/>
</dbReference>
<evidence type="ECO:0000313" key="8">
    <source>
        <dbReference type="EMBL" id="KAH9296904.1"/>
    </source>
</evidence>
<dbReference type="GO" id="GO:0005345">
    <property type="term" value="F:purine nucleobase transmembrane transporter activity"/>
    <property type="evidence" value="ECO:0007669"/>
    <property type="project" value="UniProtKB-ARBA"/>
</dbReference>
<dbReference type="Proteomes" id="UP000824469">
    <property type="component" value="Unassembled WGS sequence"/>
</dbReference>